<dbReference type="PANTHER" id="PTHR32219">
    <property type="entry name" value="RNA-BINDING PROTEIN YLMH-RELATED"/>
    <property type="match status" value="1"/>
</dbReference>
<evidence type="ECO:0000256" key="9">
    <source>
        <dbReference type="ARBA" id="ARBA00038080"/>
    </source>
</evidence>
<comment type="subcellular location">
    <subcellularLocation>
        <location evidence="1">Cell membrane</location>
        <topology evidence="1">Single-pass membrane protein</topology>
    </subcellularLocation>
    <subcellularLocation>
        <location evidence="2">Endoplasmic reticulum membrane</location>
        <topology evidence="2">Single-pass membrane protein</topology>
    </subcellularLocation>
</comment>
<gene>
    <name evidence="11" type="ORF">DVH24_020461</name>
</gene>
<dbReference type="PANTHER" id="PTHR32219:SF16">
    <property type="entry name" value="CORE-2_I-BRANCHING BETA-1,6-N-ACETYLGLUCOSAMINYLTRANSFERASE FAMILY PROTEIN"/>
    <property type="match status" value="1"/>
</dbReference>
<keyword evidence="4" id="KW-0812">Transmembrane</keyword>
<feature type="coiled-coil region" evidence="10">
    <location>
        <begin position="283"/>
        <end position="317"/>
    </location>
</feature>
<protein>
    <submittedName>
        <fullName evidence="11">Uncharacterized protein</fullName>
    </submittedName>
</protein>
<evidence type="ECO:0000256" key="1">
    <source>
        <dbReference type="ARBA" id="ARBA00004162"/>
    </source>
</evidence>
<dbReference type="InterPro" id="IPR055282">
    <property type="entry name" value="PPI1-4"/>
</dbReference>
<evidence type="ECO:0000256" key="5">
    <source>
        <dbReference type="ARBA" id="ARBA00022824"/>
    </source>
</evidence>
<evidence type="ECO:0000256" key="7">
    <source>
        <dbReference type="ARBA" id="ARBA00023054"/>
    </source>
</evidence>
<evidence type="ECO:0000256" key="10">
    <source>
        <dbReference type="SAM" id="Coils"/>
    </source>
</evidence>
<dbReference type="EMBL" id="RDQH01000334">
    <property type="protein sequence ID" value="RXH91438.1"/>
    <property type="molecule type" value="Genomic_DNA"/>
</dbReference>
<keyword evidence="12" id="KW-1185">Reference proteome</keyword>
<evidence type="ECO:0000256" key="2">
    <source>
        <dbReference type="ARBA" id="ARBA00004389"/>
    </source>
</evidence>
<reference evidence="11 12" key="1">
    <citation type="submission" date="2018-10" db="EMBL/GenBank/DDBJ databases">
        <title>A high-quality apple genome assembly.</title>
        <authorList>
            <person name="Hu J."/>
        </authorList>
    </citation>
    <scope>NUCLEOTIDE SEQUENCE [LARGE SCALE GENOMIC DNA]</scope>
    <source>
        <strain evidence="12">cv. HFTH1</strain>
        <tissue evidence="11">Young leaf</tissue>
    </source>
</reference>
<comment type="caution">
    <text evidence="11">The sequence shown here is derived from an EMBL/GenBank/DDBJ whole genome shotgun (WGS) entry which is preliminary data.</text>
</comment>
<evidence type="ECO:0000256" key="4">
    <source>
        <dbReference type="ARBA" id="ARBA00022692"/>
    </source>
</evidence>
<evidence type="ECO:0000256" key="8">
    <source>
        <dbReference type="ARBA" id="ARBA00023136"/>
    </source>
</evidence>
<keyword evidence="6" id="KW-1133">Transmembrane helix</keyword>
<dbReference type="Proteomes" id="UP000290289">
    <property type="component" value="Chromosome 8"/>
</dbReference>
<evidence type="ECO:0000313" key="11">
    <source>
        <dbReference type="EMBL" id="RXH91438.1"/>
    </source>
</evidence>
<keyword evidence="7 10" id="KW-0175">Coiled coil</keyword>
<dbReference type="AlphaFoldDB" id="A0A498J6Z7"/>
<keyword evidence="5" id="KW-0256">Endoplasmic reticulum</keyword>
<evidence type="ECO:0000256" key="3">
    <source>
        <dbReference type="ARBA" id="ARBA00022475"/>
    </source>
</evidence>
<evidence type="ECO:0000313" key="12">
    <source>
        <dbReference type="Proteomes" id="UP000290289"/>
    </source>
</evidence>
<keyword evidence="8" id="KW-0472">Membrane</keyword>
<keyword evidence="3" id="KW-1003">Cell membrane</keyword>
<organism evidence="11 12">
    <name type="scientific">Malus domestica</name>
    <name type="common">Apple</name>
    <name type="synonym">Pyrus malus</name>
    <dbReference type="NCBI Taxonomy" id="3750"/>
    <lineage>
        <taxon>Eukaryota</taxon>
        <taxon>Viridiplantae</taxon>
        <taxon>Streptophyta</taxon>
        <taxon>Embryophyta</taxon>
        <taxon>Tracheophyta</taxon>
        <taxon>Spermatophyta</taxon>
        <taxon>Magnoliopsida</taxon>
        <taxon>eudicotyledons</taxon>
        <taxon>Gunneridae</taxon>
        <taxon>Pentapetalae</taxon>
        <taxon>rosids</taxon>
        <taxon>fabids</taxon>
        <taxon>Rosales</taxon>
        <taxon>Rosaceae</taxon>
        <taxon>Amygdaloideae</taxon>
        <taxon>Maleae</taxon>
        <taxon>Malus</taxon>
    </lineage>
</organism>
<proteinExistence type="inferred from homology"/>
<comment type="similarity">
    <text evidence="9">Belongs to the plant Proton pump-interactor protein family.</text>
</comment>
<evidence type="ECO:0000256" key="6">
    <source>
        <dbReference type="ARBA" id="ARBA00022989"/>
    </source>
</evidence>
<dbReference type="GO" id="GO:0005789">
    <property type="term" value="C:endoplasmic reticulum membrane"/>
    <property type="evidence" value="ECO:0007669"/>
    <property type="project" value="UniProtKB-SubCell"/>
</dbReference>
<name>A0A498J6Z7_MALDO</name>
<accession>A0A498J6Z7</accession>
<sequence length="912" mass="105352">MDHRKDEAYRCILKLRKKQQSAKRDNNSLQEDLHDNWNWGSEVDAAADEKTDLKGRIHEVEKLAEKISQDRLELNEDIVKRTCDRACTLSRLESLKDSEMELGSLLSAVREKMNILQLFLLHFAEKAYQGKPMKPFLPAEEIAKHKMNFRMGHGTNSLVEEKQLLKQMNVRPKEGVDSFSSLEGHCYTPPYVDTWHLPLNEFYYVKNQRSIVRNRLRQIQELKWKSARPGILFQRQWDEPNGYVGDNANAAANAIANPKRRIWDSLSLKKALQEQIKVSGQKVDEVTKSLLAVRAKIKKVERELKAIERYTECLKKNLTLMDHSKDEAQTNVSSTMEKLEANSTQTAPVLESEGDKENLYENRNQCSQVDELINDAADEEPNLKGRIQEAEKLAAKISQEKLELIEDIAQRTKMNFRMGHGTISLEEENKLLKEMNARQKEGTGLFPSLEGDCYTPRSVDVRLLPLNECMYEMNQRSIIQHRLRQIEEIKWQSAGPGILFQSQWDEPVGHASDTANAAANAVANPKGRIWDSLRLKKALQEQIKVSREKVDELTKSLLAFRRGPIFKEVESELKPSRKANTMEKLEDNSTQIPLVLESEGDDIHLQESLYENRNQCPEGDEEPNLKARIEEAEKLVANTSRDILELIRNISRRKYDLYCACSLLDYYRNRHKAGIRDCLNLEREKMNILQLFLLRCANKSHPGLSVEGIAKHKLSFRMVHGTNNLAEEKRLLKEINVSQEVSAGSLSSLENDYHMLPENTWWSDHQSRYVLNQRKIVHYRLRQIQELKCQIASRTAILLQRKWDGAISNAKANANVAAAAIFKGKIWDALRSKKPLREQIRETGTEIDELKKLLFAPVRPEIKWVEKELKVIEEDIECLLKKLPLMDQREREAYGLHKLRKQQNLPLITARK</sequence>
<dbReference type="GO" id="GO:0005886">
    <property type="term" value="C:plasma membrane"/>
    <property type="evidence" value="ECO:0007669"/>
    <property type="project" value="UniProtKB-SubCell"/>
</dbReference>